<dbReference type="InterPro" id="IPR050557">
    <property type="entry name" value="RTX_toxin/Mannuronan_C5-epim"/>
</dbReference>
<feature type="compositionally biased region" description="Gly residues" evidence="8">
    <location>
        <begin position="694"/>
        <end position="707"/>
    </location>
</feature>
<dbReference type="PROSITE" id="PS00330">
    <property type="entry name" value="HEMOLYSIN_CALCIUM"/>
    <property type="match status" value="4"/>
</dbReference>
<dbReference type="AlphaFoldDB" id="W4HHP6"/>
<keyword evidence="6" id="KW-0843">Virulence</keyword>
<comment type="subcellular location">
    <subcellularLocation>
        <location evidence="1">Membrane</location>
    </subcellularLocation>
    <subcellularLocation>
        <location evidence="2">Secreted</location>
    </subcellularLocation>
</comment>
<dbReference type="EMBL" id="AQQW01000010">
    <property type="protein sequence ID" value="ETW11676.1"/>
    <property type="molecule type" value="Genomic_DNA"/>
</dbReference>
<dbReference type="Proteomes" id="UP000019063">
    <property type="component" value="Unassembled WGS sequence"/>
</dbReference>
<organism evidence="10 11">
    <name type="scientific">Roseivivax marinus</name>
    <dbReference type="NCBI Taxonomy" id="1379903"/>
    <lineage>
        <taxon>Bacteria</taxon>
        <taxon>Pseudomonadati</taxon>
        <taxon>Pseudomonadota</taxon>
        <taxon>Alphaproteobacteria</taxon>
        <taxon>Rhodobacterales</taxon>
        <taxon>Roseobacteraceae</taxon>
        <taxon>Roseivivax</taxon>
    </lineage>
</organism>
<dbReference type="GO" id="GO:0005576">
    <property type="term" value="C:extracellular region"/>
    <property type="evidence" value="ECO:0007669"/>
    <property type="project" value="UniProtKB-SubCell"/>
</dbReference>
<feature type="domain" description="VWFD" evidence="9">
    <location>
        <begin position="239"/>
        <end position="430"/>
    </location>
</feature>
<dbReference type="Pfam" id="PF00094">
    <property type="entry name" value="VWD"/>
    <property type="match status" value="1"/>
</dbReference>
<dbReference type="GO" id="GO:0090729">
    <property type="term" value="F:toxin activity"/>
    <property type="evidence" value="ECO:0007669"/>
    <property type="project" value="UniProtKB-KW"/>
</dbReference>
<dbReference type="GO" id="GO:0016020">
    <property type="term" value="C:membrane"/>
    <property type="evidence" value="ECO:0007669"/>
    <property type="project" value="UniProtKB-SubCell"/>
</dbReference>
<gene>
    <name evidence="10" type="ORF">ATO8_15553</name>
</gene>
<evidence type="ECO:0000256" key="6">
    <source>
        <dbReference type="ARBA" id="ARBA00023026"/>
    </source>
</evidence>
<keyword evidence="5" id="KW-0677">Repeat</keyword>
<dbReference type="RefSeq" id="WP_051487815.1">
    <property type="nucleotide sequence ID" value="NZ_AQQW01000010.1"/>
</dbReference>
<dbReference type="InterPro" id="IPR018511">
    <property type="entry name" value="Hemolysin-typ_Ca-bd_CS"/>
</dbReference>
<dbReference type="SUPFAM" id="SSF51120">
    <property type="entry name" value="beta-Roll"/>
    <property type="match status" value="3"/>
</dbReference>
<feature type="compositionally biased region" description="Low complexity" evidence="8">
    <location>
        <begin position="654"/>
        <end position="676"/>
    </location>
</feature>
<dbReference type="STRING" id="1379903.ATO8_15553"/>
<evidence type="ECO:0000256" key="8">
    <source>
        <dbReference type="SAM" id="MobiDB-lite"/>
    </source>
</evidence>
<comment type="caution">
    <text evidence="10">The sequence shown here is derived from an EMBL/GenBank/DDBJ whole genome shotgun (WGS) entry which is preliminary data.</text>
</comment>
<dbReference type="eggNOG" id="COG1572">
    <property type="taxonomic scope" value="Bacteria"/>
</dbReference>
<dbReference type="InterPro" id="IPR001343">
    <property type="entry name" value="Hemolysn_Ca-bd"/>
</dbReference>
<evidence type="ECO:0000313" key="10">
    <source>
        <dbReference type="EMBL" id="ETW11676.1"/>
    </source>
</evidence>
<dbReference type="GO" id="GO:0007160">
    <property type="term" value="P:cell-matrix adhesion"/>
    <property type="evidence" value="ECO:0007669"/>
    <property type="project" value="InterPro"/>
</dbReference>
<dbReference type="PROSITE" id="PS51233">
    <property type="entry name" value="VWFD"/>
    <property type="match status" value="1"/>
</dbReference>
<dbReference type="GO" id="GO:0005509">
    <property type="term" value="F:calcium ion binding"/>
    <property type="evidence" value="ECO:0007669"/>
    <property type="project" value="InterPro"/>
</dbReference>
<proteinExistence type="predicted"/>
<sequence length="855" mass="86465">MANLIPGFGEEFLDRNDDGSTEQIDATPIFEDGINFFGTLYEGFWINNNGSITFANPRSSFTPDVITGVSNNPEITPYFADVDTRNEAVPGPTPGGNSTGTNLVYYDFDEANDRIIITWDDVGYFSRNNDLLNAFQLILTDRGDGDFDIQFRYEDVQWTTGNASGGSGGFGGTPARAGYTAGTGEDGTFFELPQSGVEAELIELENTEGNTGTEGIWNFFVRNGGVVDRIVPLLPEGARGGAATGDPHLVTLDGAGYDFQAAGEFVLVRDTASNLEIQARMVPIADTVSVIAAVATTVGSDVVQIDATDAQPVSVNGTPIEVENFGQYDVDGGSIFRQDDQYVVVYAGADGNVGDGDNQLIVDVRGDRIDVDVAIDGSTGSFEGLLGDGDGNPANDIARADGTVLARPLAFEDLYGGFRDDWRVTTDAQSLFTYDAGESLEDFYIADQPTSLITFADIDPDVLAAAQAAALAAGLDQGSTAFRNAVLDFALTNDESYLDSAANTAGDAEDYISYTGETGLVITGDDTSEVLVGTVLSDTISGAGGNDTITGGGDGDVIAGDNGADSIDGGGGDDRLEGNAGADTLFGGAGDDGLIGGGGNDVLDGGAGDDNIAAGTGNDVLDGDVGDDRLGGGEGNDSISGGDGNDTIGGGVGSDTVDAGAGDDVVAGGADADNLDGGAGDDTMGGSFADDTVTGGGGDDSLGGGFGQDLINAGPGNNAVGGGEGNDTIIAGGGTDFLAGGGRNDVINGGGGNDTINGGDGNDTVDGGNGADVFVWNEGEAGAVDVIEGFEDGSDMLMLTGVENAPGSGLQGRVDALDITTIAGGGAAQLSYDGQIIVVEGVTAADLTVDDFMFI</sequence>
<evidence type="ECO:0000256" key="3">
    <source>
        <dbReference type="ARBA" id="ARBA00022525"/>
    </source>
</evidence>
<dbReference type="Pfam" id="PF06119">
    <property type="entry name" value="NIDO"/>
    <property type="match status" value="1"/>
</dbReference>
<dbReference type="InterPro" id="IPR011049">
    <property type="entry name" value="Serralysin-like_metalloprot_C"/>
</dbReference>
<dbReference type="InterPro" id="IPR003886">
    <property type="entry name" value="NIDO_dom"/>
</dbReference>
<evidence type="ECO:0000256" key="2">
    <source>
        <dbReference type="ARBA" id="ARBA00004613"/>
    </source>
</evidence>
<reference evidence="10 11" key="1">
    <citation type="journal article" date="2014" name="Antonie Van Leeuwenhoek">
        <title>Roseivivax atlanticus sp. nov., isolated from surface seawater of the Atlantic Ocean.</title>
        <authorList>
            <person name="Li G."/>
            <person name="Lai Q."/>
            <person name="Liu X."/>
            <person name="Sun F."/>
            <person name="Shao Z."/>
        </authorList>
    </citation>
    <scope>NUCLEOTIDE SEQUENCE [LARGE SCALE GENOMIC DNA]</scope>
    <source>
        <strain evidence="10 11">22II-s10s</strain>
    </source>
</reference>
<dbReference type="SMART" id="SM00216">
    <property type="entry name" value="VWD"/>
    <property type="match status" value="1"/>
</dbReference>
<dbReference type="PRINTS" id="PR01488">
    <property type="entry name" value="RTXTOXINA"/>
</dbReference>
<dbReference type="eggNOG" id="COG2931">
    <property type="taxonomic scope" value="Bacteria"/>
</dbReference>
<evidence type="ECO:0000256" key="7">
    <source>
        <dbReference type="ARBA" id="ARBA00023136"/>
    </source>
</evidence>
<keyword evidence="4" id="KW-0800">Toxin</keyword>
<feature type="region of interest" description="Disordered" evidence="8">
    <location>
        <begin position="614"/>
        <end position="710"/>
    </location>
</feature>
<evidence type="ECO:0000259" key="9">
    <source>
        <dbReference type="PROSITE" id="PS51233"/>
    </source>
</evidence>
<keyword evidence="3" id="KW-0964">Secreted</keyword>
<dbReference type="InterPro" id="IPR001846">
    <property type="entry name" value="VWF_type-D"/>
</dbReference>
<dbReference type="PATRIC" id="fig|1317118.6.peg.3197"/>
<dbReference type="SMART" id="SM00539">
    <property type="entry name" value="NIDO"/>
    <property type="match status" value="1"/>
</dbReference>
<keyword evidence="7" id="KW-0472">Membrane</keyword>
<keyword evidence="11" id="KW-1185">Reference proteome</keyword>
<name>W4HHP6_9RHOB</name>
<dbReference type="PRINTS" id="PR00313">
    <property type="entry name" value="CABNDNGRPT"/>
</dbReference>
<dbReference type="PANTHER" id="PTHR38340">
    <property type="entry name" value="S-LAYER PROTEIN"/>
    <property type="match status" value="1"/>
</dbReference>
<protein>
    <submittedName>
        <fullName evidence="10">Calcium-binding protein</fullName>
    </submittedName>
</protein>
<evidence type="ECO:0000256" key="4">
    <source>
        <dbReference type="ARBA" id="ARBA00022656"/>
    </source>
</evidence>
<dbReference type="Pfam" id="PF00353">
    <property type="entry name" value="HemolysinCabind"/>
    <property type="match status" value="6"/>
</dbReference>
<accession>W4HHP6</accession>
<dbReference type="InterPro" id="IPR003995">
    <property type="entry name" value="RTX_toxin_determinant-A"/>
</dbReference>
<evidence type="ECO:0000256" key="5">
    <source>
        <dbReference type="ARBA" id="ARBA00022737"/>
    </source>
</evidence>
<feature type="compositionally biased region" description="Gly residues" evidence="8">
    <location>
        <begin position="641"/>
        <end position="653"/>
    </location>
</feature>
<dbReference type="PANTHER" id="PTHR38340:SF1">
    <property type="entry name" value="S-LAYER PROTEIN"/>
    <property type="match status" value="1"/>
</dbReference>
<dbReference type="Gene3D" id="2.150.10.10">
    <property type="entry name" value="Serralysin-like metalloprotease, C-terminal"/>
    <property type="match status" value="3"/>
</dbReference>
<evidence type="ECO:0000256" key="1">
    <source>
        <dbReference type="ARBA" id="ARBA00004370"/>
    </source>
</evidence>
<evidence type="ECO:0000313" key="11">
    <source>
        <dbReference type="Proteomes" id="UP000019063"/>
    </source>
</evidence>